<keyword evidence="2" id="KW-0472">Membrane</keyword>
<evidence type="ECO:0000313" key="4">
    <source>
        <dbReference type="Proteomes" id="UP001521785"/>
    </source>
</evidence>
<reference evidence="3 4" key="1">
    <citation type="submission" date="2024-02" db="EMBL/GenBank/DDBJ databases">
        <title>De novo assembly and annotation of 12 fungi associated with fruit tree decline syndrome in Ontario, Canada.</title>
        <authorList>
            <person name="Sulman M."/>
            <person name="Ellouze W."/>
            <person name="Ilyukhin E."/>
        </authorList>
    </citation>
    <scope>NUCLEOTIDE SEQUENCE [LARGE SCALE GENOMIC DNA]</scope>
    <source>
        <strain evidence="3 4">M42-189</strain>
    </source>
</reference>
<dbReference type="EMBL" id="JAKJXO020000002">
    <property type="protein sequence ID" value="KAL1610703.1"/>
    <property type="molecule type" value="Genomic_DNA"/>
</dbReference>
<organism evidence="3 4">
    <name type="scientific">Paraconiothyrium brasiliense</name>
    <dbReference type="NCBI Taxonomy" id="300254"/>
    <lineage>
        <taxon>Eukaryota</taxon>
        <taxon>Fungi</taxon>
        <taxon>Dikarya</taxon>
        <taxon>Ascomycota</taxon>
        <taxon>Pezizomycotina</taxon>
        <taxon>Dothideomycetes</taxon>
        <taxon>Pleosporomycetidae</taxon>
        <taxon>Pleosporales</taxon>
        <taxon>Massarineae</taxon>
        <taxon>Didymosphaeriaceae</taxon>
        <taxon>Paraconiothyrium</taxon>
    </lineage>
</organism>
<proteinExistence type="predicted"/>
<gene>
    <name evidence="3" type="ORF">SLS60_002373</name>
</gene>
<keyword evidence="2" id="KW-0812">Transmembrane</keyword>
<evidence type="ECO:0000256" key="2">
    <source>
        <dbReference type="SAM" id="Phobius"/>
    </source>
</evidence>
<feature type="transmembrane region" description="Helical" evidence="2">
    <location>
        <begin position="621"/>
        <end position="638"/>
    </location>
</feature>
<evidence type="ECO:0000256" key="1">
    <source>
        <dbReference type="SAM" id="MobiDB-lite"/>
    </source>
</evidence>
<keyword evidence="2" id="KW-1133">Transmembrane helix</keyword>
<evidence type="ECO:0000313" key="3">
    <source>
        <dbReference type="EMBL" id="KAL1610703.1"/>
    </source>
</evidence>
<feature type="region of interest" description="Disordered" evidence="1">
    <location>
        <begin position="1"/>
        <end position="27"/>
    </location>
</feature>
<feature type="transmembrane region" description="Helical" evidence="2">
    <location>
        <begin position="589"/>
        <end position="609"/>
    </location>
</feature>
<dbReference type="Proteomes" id="UP001521785">
    <property type="component" value="Unassembled WGS sequence"/>
</dbReference>
<protein>
    <submittedName>
        <fullName evidence="3">Uncharacterized protein</fullName>
    </submittedName>
</protein>
<sequence length="808" mass="91629">MVPAKKKASQREATSEDDDVESFEPASTLHKREQSLVDWTLPKLDVDNIQSKLNSHEHFEIKSGYTMSGLPKFHDLTAYGASVDDEMSFWKKEVARLVNVANNSKVILLSGDDAWFGEADGDGYTNLHKVALQLQDALDICIHDNELLLLEHMPSQTDHQSYSNARSRLLRDYDPETAKERFQRHLRLDKNNDRYYHALVNYLSAMMLRVMLRTMRGAIWEEHCVVTIAKFAAKLKLLLNDLPRSASICLKRTEEVRFRATHNARVQKRIGYEGEREDQDMYEPDVNAVRKEKDKKDNKDVWQPARVDAEMRYFIVTKTFNLGISRLLLSALANLSSNEDTEMSADVFDTTVLMYEDYITNRRLILCSQRDGTIGAAADQRVIASAGAAFKVCLDVWKYLSTTPSEKSIVSDKYWTMLSWKWTELDPTTLDPQPDHITSSAKLVTMKGVISAFVPYSMVCGSFPSLLQDLSNNVSLIADPMAPVKLVRQNPFLAALGVRTSAYMSRRMDLFKDDDACDISQSYLAREKALTRSATDPMLTMFADERKAVSDQTLRSQRDQQRKDMAKAMHEFQKWMIDETTIVIPNKRYAWGFLGGCLVLVLGGMAMGLSVGNRIEGVDPLGFATYCWVLAGFVLLVAKSMRVENWPWSRFFRGQVVCRSLREVVSVTRMDAQTILAILLRLEPRMNLIKRGPFNAVFSKQGADGFAIDVPFRTSTLMEGGLILVKVQSVVGDALVGIRSDLWTRYDAVSPKGDNEKTERVVCRDFLDPGTWASSRIGGQTFPLYTLSRSDIQWFRVVGLFEKDAFFN</sequence>
<name>A0ABR3S1X8_9PLEO</name>
<comment type="caution">
    <text evidence="3">The sequence shown here is derived from an EMBL/GenBank/DDBJ whole genome shotgun (WGS) entry which is preliminary data.</text>
</comment>
<keyword evidence="4" id="KW-1185">Reference proteome</keyword>
<accession>A0ABR3S1X8</accession>